<dbReference type="InterPro" id="IPR036097">
    <property type="entry name" value="HisK_dim/P_sf"/>
</dbReference>
<dbReference type="PANTHER" id="PTHR43065:SF42">
    <property type="entry name" value="TWO-COMPONENT SENSOR PPRA"/>
    <property type="match status" value="1"/>
</dbReference>
<dbReference type="InterPro" id="IPR001789">
    <property type="entry name" value="Sig_transdc_resp-reg_receiver"/>
</dbReference>
<dbReference type="InterPro" id="IPR003594">
    <property type="entry name" value="HATPase_dom"/>
</dbReference>
<feature type="modified residue" description="4-aspartylphosphate" evidence="4">
    <location>
        <position position="910"/>
    </location>
</feature>
<evidence type="ECO:0000259" key="8">
    <source>
        <dbReference type="PROSITE" id="PS50110"/>
    </source>
</evidence>
<dbReference type="Gene3D" id="1.10.287.130">
    <property type="match status" value="1"/>
</dbReference>
<evidence type="ECO:0000259" key="10">
    <source>
        <dbReference type="PROSITE" id="PS50113"/>
    </source>
</evidence>
<dbReference type="PRINTS" id="PR00344">
    <property type="entry name" value="BCTRLSENSOR"/>
</dbReference>
<dbReference type="Pfam" id="PF00072">
    <property type="entry name" value="Response_reg"/>
    <property type="match status" value="2"/>
</dbReference>
<dbReference type="InParanoid" id="Q020C1"/>
<feature type="domain" description="Histidine kinase" evidence="7">
    <location>
        <begin position="615"/>
        <end position="838"/>
    </location>
</feature>
<dbReference type="PROSITE" id="PS50109">
    <property type="entry name" value="HIS_KIN"/>
    <property type="match status" value="1"/>
</dbReference>
<dbReference type="STRING" id="234267.Acid_3774"/>
<dbReference type="SMART" id="SM00086">
    <property type="entry name" value="PAC"/>
    <property type="match status" value="2"/>
</dbReference>
<dbReference type="PROSITE" id="PS50112">
    <property type="entry name" value="PAS"/>
    <property type="match status" value="1"/>
</dbReference>
<dbReference type="Gene3D" id="3.30.565.10">
    <property type="entry name" value="Histidine kinase-like ATPase, C-terminal domain"/>
    <property type="match status" value="1"/>
</dbReference>
<dbReference type="eggNOG" id="COG4191">
    <property type="taxonomic scope" value="Bacteria"/>
</dbReference>
<dbReference type="InterPro" id="IPR011006">
    <property type="entry name" value="CheY-like_superfamily"/>
</dbReference>
<dbReference type="eggNOG" id="COG2202">
    <property type="taxonomic scope" value="Bacteria"/>
</dbReference>
<feature type="domain" description="Response regulatory" evidence="8">
    <location>
        <begin position="984"/>
        <end position="1098"/>
    </location>
</feature>
<dbReference type="SUPFAM" id="SSF55785">
    <property type="entry name" value="PYP-like sensor domain (PAS domain)"/>
    <property type="match status" value="2"/>
</dbReference>
<evidence type="ECO:0000256" key="5">
    <source>
        <dbReference type="SAM" id="Coils"/>
    </source>
</evidence>
<evidence type="ECO:0000256" key="2">
    <source>
        <dbReference type="ARBA" id="ARBA00012438"/>
    </source>
</evidence>
<feature type="coiled-coil region" evidence="5">
    <location>
        <begin position="580"/>
        <end position="609"/>
    </location>
</feature>
<dbReference type="EC" id="2.7.13.3" evidence="2"/>
<dbReference type="AlphaFoldDB" id="Q020C1"/>
<keyword evidence="6" id="KW-0812">Transmembrane</keyword>
<dbReference type="SMART" id="SM00091">
    <property type="entry name" value="PAS"/>
    <property type="match status" value="2"/>
</dbReference>
<dbReference type="InterPro" id="IPR005467">
    <property type="entry name" value="His_kinase_dom"/>
</dbReference>
<dbReference type="Gene3D" id="3.30.450.20">
    <property type="entry name" value="PAS domain"/>
    <property type="match status" value="2"/>
</dbReference>
<dbReference type="InterPro" id="IPR003661">
    <property type="entry name" value="HisK_dim/P_dom"/>
</dbReference>
<keyword evidence="11" id="KW-0418">Kinase</keyword>
<name>Q020C1_SOLUE</name>
<dbReference type="SUPFAM" id="SSF55874">
    <property type="entry name" value="ATPase domain of HSP90 chaperone/DNA topoisomerase II/histidine kinase"/>
    <property type="match status" value="1"/>
</dbReference>
<evidence type="ECO:0000256" key="1">
    <source>
        <dbReference type="ARBA" id="ARBA00000085"/>
    </source>
</evidence>
<evidence type="ECO:0000256" key="4">
    <source>
        <dbReference type="PROSITE-ProRule" id="PRU00169"/>
    </source>
</evidence>
<dbReference type="Pfam" id="PF13188">
    <property type="entry name" value="PAS_8"/>
    <property type="match status" value="1"/>
</dbReference>
<dbReference type="eggNOG" id="COG2204">
    <property type="taxonomic scope" value="Bacteria"/>
</dbReference>
<organism evidence="11">
    <name type="scientific">Solibacter usitatus (strain Ellin6076)</name>
    <dbReference type="NCBI Taxonomy" id="234267"/>
    <lineage>
        <taxon>Bacteria</taxon>
        <taxon>Pseudomonadati</taxon>
        <taxon>Acidobacteriota</taxon>
        <taxon>Terriglobia</taxon>
        <taxon>Bryobacterales</taxon>
        <taxon>Solibacteraceae</taxon>
        <taxon>Candidatus Solibacter</taxon>
    </lineage>
</organism>
<keyword evidence="6" id="KW-1133">Transmembrane helix</keyword>
<feature type="domain" description="Response regulatory" evidence="8">
    <location>
        <begin position="859"/>
        <end position="975"/>
    </location>
</feature>
<evidence type="ECO:0000313" key="11">
    <source>
        <dbReference type="EMBL" id="ABJ84744.1"/>
    </source>
</evidence>
<feature type="domain" description="PAC" evidence="10">
    <location>
        <begin position="545"/>
        <end position="595"/>
    </location>
</feature>
<dbReference type="CDD" id="cd00082">
    <property type="entry name" value="HisKA"/>
    <property type="match status" value="1"/>
</dbReference>
<keyword evidence="5" id="KW-0175">Coiled coil</keyword>
<proteinExistence type="predicted"/>
<dbReference type="Pfam" id="PF02518">
    <property type="entry name" value="HATPase_c"/>
    <property type="match status" value="1"/>
</dbReference>
<keyword evidence="6" id="KW-0472">Membrane</keyword>
<gene>
    <name evidence="11" type="ordered locus">Acid_3774</name>
</gene>
<accession>Q020C1</accession>
<reference evidence="11" key="1">
    <citation type="submission" date="2006-10" db="EMBL/GenBank/DDBJ databases">
        <title>Complete sequence of Solibacter usitatus Ellin6076.</title>
        <authorList>
            <consortium name="US DOE Joint Genome Institute"/>
            <person name="Copeland A."/>
            <person name="Lucas S."/>
            <person name="Lapidus A."/>
            <person name="Barry K."/>
            <person name="Detter J.C."/>
            <person name="Glavina del Rio T."/>
            <person name="Hammon N."/>
            <person name="Israni S."/>
            <person name="Dalin E."/>
            <person name="Tice H."/>
            <person name="Pitluck S."/>
            <person name="Thompson L.S."/>
            <person name="Brettin T."/>
            <person name="Bruce D."/>
            <person name="Han C."/>
            <person name="Tapia R."/>
            <person name="Gilna P."/>
            <person name="Schmutz J."/>
            <person name="Larimer F."/>
            <person name="Land M."/>
            <person name="Hauser L."/>
            <person name="Kyrpides N."/>
            <person name="Mikhailova N."/>
            <person name="Janssen P.H."/>
            <person name="Kuske C.R."/>
            <person name="Richardson P."/>
        </authorList>
    </citation>
    <scope>NUCLEOTIDE SEQUENCE</scope>
    <source>
        <strain evidence="11">Ellin6076</strain>
    </source>
</reference>
<sequence length="1100" mass="120255">MDGPSGKGEAPRAPARAPYLLLGLLVLIAAAIGGTAWKFHLQQKAAFESEVRGRLLAIADGKVRQINEWWAGRLGEARTLMEDAVAMAAIQRVIERRATSDERARVSDLMAAQCRNLHYAGAVLVDLRGNVHLLAGRRFGDDTHFQDLMQMVLRRGDIVQRDSHLGESGDTAHLGVNVPLRAAPGSPIFGAVMFSIDSLALAHTLTEWPVPTRSGEVMLVHREGDTVLYLTNLRGRPGAALNFRVPLERSDLAVVKAVNGVEGNLEAVDYRGVPVFAAARAVPGTDWYVVAKLDSEEVWEPLRRGSTMLGVTAASLALALGALLFVLWRRHQVAVYRELCESAVARRALAEQYDYLSRFANDVILLLDPDGAIVRANDRAVESYGYSLEVLAGMNLRSLRTPDALRAFEADWRMAGERESMVYETTHRASDNREFPVEVSMRALRVEKRVYRQAIIRDISERKMAEMELSQSEARLRQLVEHAPYGIVVLDGLEMLFANPAAHWMFGAEHEGDLVGCSLLQFVDAAECEQVVERARQFRAGIALGIIERRYRRFDGRTFWALVSTTAIEYNECPATLLFYQDITEKKQAEEQRAALEEQLRQAQKIESVGRLAGGVAHDFNNYLTVINGYCDMLLADAPHSGELRDGLQEIRAAGERAASVTSQLLAFSRKQLADPRPICLNRTVTDSGKLLRRLIGENIEFVTSLEDPLDPVMVDPGQIDQLIMNLAINARDAMPSGGRIEIATRKVRLEEGGVPRNPLAHAGDYAVLSVSDTGVGIAPEIQQKIFEPFFTTKRVGHGTGLGLCTAYGIVNHAGGWIEVDSLPGHGATFRVWLPVTKAAKVDESAAVASAVASPREATLLVVEDQADVRRLALSILKLQGYRLLEAENADRALEVSGNYAEAIDLLVTDVVMPGRTGRELAESLAAQRPGIKVLYISGYSGDAIAAHGCLDPETEYLPKPFSPEQLTSKVREVLCKPQRPSRTILVIDDDAEVNGLLRHILTGAGYHVVVACDGKKGMDVLERQPVDLVITDLVMPEQEGLETVTRLHAQRPKLPVIAISGAFGGSFLKAAGMLGATATLAKPIAADTLLRVVEQSLGS</sequence>
<dbReference type="PROSITE" id="PS50110">
    <property type="entry name" value="RESPONSE_REGULATORY"/>
    <property type="match status" value="2"/>
</dbReference>
<dbReference type="CDD" id="cd00130">
    <property type="entry name" value="PAS"/>
    <property type="match status" value="2"/>
</dbReference>
<keyword evidence="3 4" id="KW-0597">Phosphoprotein</keyword>
<dbReference type="KEGG" id="sus:Acid_3774"/>
<dbReference type="InterPro" id="IPR035965">
    <property type="entry name" value="PAS-like_dom_sf"/>
</dbReference>
<dbReference type="NCBIfam" id="TIGR00229">
    <property type="entry name" value="sensory_box"/>
    <property type="match status" value="2"/>
</dbReference>
<dbReference type="SUPFAM" id="SSF52172">
    <property type="entry name" value="CheY-like"/>
    <property type="match status" value="2"/>
</dbReference>
<dbReference type="SMART" id="SM00387">
    <property type="entry name" value="HATPase_c"/>
    <property type="match status" value="1"/>
</dbReference>
<dbReference type="InterPro" id="IPR000700">
    <property type="entry name" value="PAS-assoc_C"/>
</dbReference>
<evidence type="ECO:0000259" key="9">
    <source>
        <dbReference type="PROSITE" id="PS50112"/>
    </source>
</evidence>
<dbReference type="eggNOG" id="COG3437">
    <property type="taxonomic scope" value="Bacteria"/>
</dbReference>
<feature type="transmembrane region" description="Helical" evidence="6">
    <location>
        <begin position="20"/>
        <end position="39"/>
    </location>
</feature>
<comment type="catalytic activity">
    <reaction evidence="1">
        <text>ATP + protein L-histidine = ADP + protein N-phospho-L-histidine.</text>
        <dbReference type="EC" id="2.7.13.3"/>
    </reaction>
</comment>
<dbReference type="Pfam" id="PF13426">
    <property type="entry name" value="PAS_9"/>
    <property type="match status" value="1"/>
</dbReference>
<dbReference type="InterPro" id="IPR001610">
    <property type="entry name" value="PAC"/>
</dbReference>
<keyword evidence="11" id="KW-0808">Transferase</keyword>
<protein>
    <recommendedName>
        <fullName evidence="2">histidine kinase</fullName>
        <ecNumber evidence="2">2.7.13.3</ecNumber>
    </recommendedName>
</protein>
<dbReference type="GO" id="GO:0000155">
    <property type="term" value="F:phosphorelay sensor kinase activity"/>
    <property type="evidence" value="ECO:0007669"/>
    <property type="project" value="InterPro"/>
</dbReference>
<dbReference type="InterPro" id="IPR036890">
    <property type="entry name" value="HATPase_C_sf"/>
</dbReference>
<dbReference type="Gene3D" id="3.40.50.2300">
    <property type="match status" value="2"/>
</dbReference>
<dbReference type="SUPFAM" id="SSF47384">
    <property type="entry name" value="Homodimeric domain of signal transducing histidine kinase"/>
    <property type="match status" value="1"/>
</dbReference>
<feature type="transmembrane region" description="Helical" evidence="6">
    <location>
        <begin position="308"/>
        <end position="328"/>
    </location>
</feature>
<feature type="modified residue" description="4-aspartylphosphate" evidence="4">
    <location>
        <position position="1033"/>
    </location>
</feature>
<dbReference type="InterPro" id="IPR000014">
    <property type="entry name" value="PAS"/>
</dbReference>
<dbReference type="SMART" id="SM00448">
    <property type="entry name" value="REC"/>
    <property type="match status" value="2"/>
</dbReference>
<dbReference type="CDD" id="cd18774">
    <property type="entry name" value="PDC2_HK_sensor"/>
    <property type="match status" value="1"/>
</dbReference>
<feature type="domain" description="PAS" evidence="9">
    <location>
        <begin position="349"/>
        <end position="419"/>
    </location>
</feature>
<evidence type="ECO:0000256" key="6">
    <source>
        <dbReference type="SAM" id="Phobius"/>
    </source>
</evidence>
<evidence type="ECO:0000256" key="3">
    <source>
        <dbReference type="ARBA" id="ARBA00022553"/>
    </source>
</evidence>
<dbReference type="SMART" id="SM00388">
    <property type="entry name" value="HisKA"/>
    <property type="match status" value="1"/>
</dbReference>
<evidence type="ECO:0000259" key="7">
    <source>
        <dbReference type="PROSITE" id="PS50109"/>
    </source>
</evidence>
<dbReference type="EMBL" id="CP000473">
    <property type="protein sequence ID" value="ABJ84744.1"/>
    <property type="molecule type" value="Genomic_DNA"/>
</dbReference>
<dbReference type="Pfam" id="PF00512">
    <property type="entry name" value="HisKA"/>
    <property type="match status" value="1"/>
</dbReference>
<dbReference type="InterPro" id="IPR004358">
    <property type="entry name" value="Sig_transdc_His_kin-like_C"/>
</dbReference>
<dbReference type="PANTHER" id="PTHR43065">
    <property type="entry name" value="SENSOR HISTIDINE KINASE"/>
    <property type="match status" value="1"/>
</dbReference>
<dbReference type="PROSITE" id="PS50113">
    <property type="entry name" value="PAC"/>
    <property type="match status" value="1"/>
</dbReference>
<dbReference type="HOGENOM" id="CLU_000445_114_51_0"/>